<dbReference type="RefSeq" id="XP_016223978.1">
    <property type="nucleotide sequence ID" value="XM_016368190.1"/>
</dbReference>
<dbReference type="EMBL" id="KN847522">
    <property type="protein sequence ID" value="KIV92404.1"/>
    <property type="molecule type" value="Genomic_DNA"/>
</dbReference>
<evidence type="ECO:0000259" key="1">
    <source>
        <dbReference type="PROSITE" id="PS51502"/>
    </source>
</evidence>
<dbReference type="HOGENOM" id="CLU_120569_1_0_1"/>
<name>A0A0D1ZET6_EXOME</name>
<dbReference type="SMART" id="SM00886">
    <property type="entry name" value="Dabb"/>
    <property type="match status" value="1"/>
</dbReference>
<sequence length="109" mass="12412">MSSNYVKRITLFKIPKEEDVSALLEQYDILRSTATKNGAPYIVSNEAHRIANHTEERAQGYTLVSITVFKSEEDFVYYDKECAAHAKLREFATAIRTGFATLRFESNLA</sequence>
<gene>
    <name evidence="2" type="ORF">PV10_03704</name>
</gene>
<dbReference type="Pfam" id="PF07876">
    <property type="entry name" value="Dabb"/>
    <property type="match status" value="1"/>
</dbReference>
<reference evidence="2 3" key="1">
    <citation type="submission" date="2015-01" db="EMBL/GenBank/DDBJ databases">
        <title>The Genome Sequence of Exophiala mesophila CBS40295.</title>
        <authorList>
            <consortium name="The Broad Institute Genomics Platform"/>
            <person name="Cuomo C."/>
            <person name="de Hoog S."/>
            <person name="Gorbushina A."/>
            <person name="Stielow B."/>
            <person name="Teixiera M."/>
            <person name="Abouelleil A."/>
            <person name="Chapman S.B."/>
            <person name="Priest M."/>
            <person name="Young S.K."/>
            <person name="Wortman J."/>
            <person name="Nusbaum C."/>
            <person name="Birren B."/>
        </authorList>
    </citation>
    <scope>NUCLEOTIDE SEQUENCE [LARGE SCALE GENOMIC DNA]</scope>
    <source>
        <strain evidence="2 3">CBS 40295</strain>
    </source>
</reference>
<proteinExistence type="predicted"/>
<evidence type="ECO:0000313" key="2">
    <source>
        <dbReference type="EMBL" id="KIV92404.1"/>
    </source>
</evidence>
<dbReference type="SUPFAM" id="SSF54909">
    <property type="entry name" value="Dimeric alpha+beta barrel"/>
    <property type="match status" value="1"/>
</dbReference>
<evidence type="ECO:0000313" key="3">
    <source>
        <dbReference type="Proteomes" id="UP000054302"/>
    </source>
</evidence>
<dbReference type="OMA" id="TYFEPIE"/>
<dbReference type="InterPro" id="IPR011008">
    <property type="entry name" value="Dimeric_a/b-barrel"/>
</dbReference>
<dbReference type="AlphaFoldDB" id="A0A0D1ZET6"/>
<dbReference type="Gene3D" id="3.30.70.100">
    <property type="match status" value="1"/>
</dbReference>
<accession>A0A0D1ZET6</accession>
<dbReference type="Proteomes" id="UP000054302">
    <property type="component" value="Unassembled WGS sequence"/>
</dbReference>
<dbReference type="InterPro" id="IPR013097">
    <property type="entry name" value="Dabb"/>
</dbReference>
<feature type="domain" description="Stress-response A/B barrel" evidence="1">
    <location>
        <begin position="6"/>
        <end position="104"/>
    </location>
</feature>
<dbReference type="PROSITE" id="PS51502">
    <property type="entry name" value="S_R_A_B_BARREL"/>
    <property type="match status" value="1"/>
</dbReference>
<organism evidence="2 3">
    <name type="scientific">Exophiala mesophila</name>
    <name type="common">Black yeast-like fungus</name>
    <dbReference type="NCBI Taxonomy" id="212818"/>
    <lineage>
        <taxon>Eukaryota</taxon>
        <taxon>Fungi</taxon>
        <taxon>Dikarya</taxon>
        <taxon>Ascomycota</taxon>
        <taxon>Pezizomycotina</taxon>
        <taxon>Eurotiomycetes</taxon>
        <taxon>Chaetothyriomycetidae</taxon>
        <taxon>Chaetothyriales</taxon>
        <taxon>Herpotrichiellaceae</taxon>
        <taxon>Exophiala</taxon>
    </lineage>
</organism>
<keyword evidence="3" id="KW-1185">Reference proteome</keyword>
<dbReference type="VEuPathDB" id="FungiDB:PV10_03704"/>
<protein>
    <recommendedName>
        <fullName evidence="1">Stress-response A/B barrel domain-containing protein</fullName>
    </recommendedName>
</protein>
<dbReference type="OrthoDB" id="3830014at2759"/>
<dbReference type="GeneID" id="27321549"/>